<dbReference type="PRINTS" id="PR00368">
    <property type="entry name" value="FADPNR"/>
</dbReference>
<evidence type="ECO:0000256" key="2">
    <source>
        <dbReference type="ARBA" id="ARBA00023002"/>
    </source>
</evidence>
<protein>
    <submittedName>
        <fullName evidence="6">Thioredoxin reductase</fullName>
    </submittedName>
</protein>
<dbReference type="Gene3D" id="3.40.50.150">
    <property type="entry name" value="Vaccinia Virus protein VP39"/>
    <property type="match status" value="1"/>
</dbReference>
<comment type="catalytic activity">
    <reaction evidence="3">
        <text>[thioredoxin]-dithiol + NADP(+) = [thioredoxin]-disulfide + NADPH + H(+)</text>
        <dbReference type="Rhea" id="RHEA:20345"/>
        <dbReference type="Rhea" id="RHEA-COMP:10698"/>
        <dbReference type="Rhea" id="RHEA-COMP:10700"/>
        <dbReference type="ChEBI" id="CHEBI:15378"/>
        <dbReference type="ChEBI" id="CHEBI:29950"/>
        <dbReference type="ChEBI" id="CHEBI:50058"/>
        <dbReference type="ChEBI" id="CHEBI:57783"/>
        <dbReference type="ChEBI" id="CHEBI:58349"/>
        <dbReference type="EC" id="1.8.1.9"/>
    </reaction>
</comment>
<dbReference type="InterPro" id="IPR036188">
    <property type="entry name" value="FAD/NAD-bd_sf"/>
</dbReference>
<dbReference type="SUPFAM" id="SSF51905">
    <property type="entry name" value="FAD/NAD(P)-binding domain"/>
    <property type="match status" value="1"/>
</dbReference>
<comment type="caution">
    <text evidence="6">The sequence shown here is derived from an EMBL/GenBank/DDBJ whole genome shotgun (WGS) entry which is preliminary data.</text>
</comment>
<sequence>MTSHHHVDADVIVLGGGSAGLSAALMLGRARRRVLVLDNGTPRNAPASHMHGVLGRDHTSPLDYLKNGRADLERYDVTVVDATVTALGGHVGHFTATIAGSPEDGRYAHDGRTFSARRIVVTTGLTDLLPPVEGLAERWGRDVVQCPYCDGWEIQDRRIGVLSTGPFSIHHASMWRQWTENLTFFTDGGSLADEDREKFTARGIEIVEKKVTAVLTGEDRLRAVGLADGTEVAVDALAVGLRFTARSELLGSLGLTTVAHATGLGDVVEVDSFGATTVAGVWAAGNVTDPSATVIASTAQGALAGAHVNANLIAEEFDRAIQAGRPRPTLDGHFWDELYRESDKRWSGNPNPTLVQYAEHLSPGRAVDVGSGEGADAVWLAERGWTVTGVDISEVAVERARGVHDGVAWLAQDLLTDPLPPHSTDLLTLHYFGILRSGPADGLARLVDTVAPGGTLLMVGHTPSPGHRWAGFDPSDFHSPHSVAESLDPAEWTITVDETRPRLVDAAPGTPHVSDDILVAVRVPERVGQR</sequence>
<proteinExistence type="predicted"/>
<keyword evidence="2" id="KW-0560">Oxidoreductase</keyword>
<dbReference type="InterPro" id="IPR041698">
    <property type="entry name" value="Methyltransf_25"/>
</dbReference>
<keyword evidence="1" id="KW-0285">Flavoprotein</keyword>
<dbReference type="CDD" id="cd02440">
    <property type="entry name" value="AdoMet_MTases"/>
    <property type="match status" value="1"/>
</dbReference>
<organism evidence="6 7">
    <name type="scientific">Rhodococcoides corynebacterioides</name>
    <dbReference type="NCBI Taxonomy" id="53972"/>
    <lineage>
        <taxon>Bacteria</taxon>
        <taxon>Bacillati</taxon>
        <taxon>Actinomycetota</taxon>
        <taxon>Actinomycetes</taxon>
        <taxon>Mycobacteriales</taxon>
        <taxon>Nocardiaceae</taxon>
        <taxon>Rhodococcoides</taxon>
    </lineage>
</organism>
<evidence type="ECO:0000256" key="1">
    <source>
        <dbReference type="ARBA" id="ARBA00022630"/>
    </source>
</evidence>
<dbReference type="Pfam" id="PF07992">
    <property type="entry name" value="Pyr_redox_2"/>
    <property type="match status" value="1"/>
</dbReference>
<dbReference type="Gene3D" id="3.50.50.60">
    <property type="entry name" value="FAD/NAD(P)-binding domain"/>
    <property type="match status" value="2"/>
</dbReference>
<accession>A0ABS2KQF5</accession>
<evidence type="ECO:0000259" key="5">
    <source>
        <dbReference type="Pfam" id="PF13649"/>
    </source>
</evidence>
<evidence type="ECO:0000259" key="4">
    <source>
        <dbReference type="Pfam" id="PF07992"/>
    </source>
</evidence>
<feature type="domain" description="FAD/NAD(P)-binding" evidence="4">
    <location>
        <begin position="10"/>
        <end position="300"/>
    </location>
</feature>
<evidence type="ECO:0000313" key="6">
    <source>
        <dbReference type="EMBL" id="MBM7413521.1"/>
    </source>
</evidence>
<dbReference type="EMBL" id="JAFBBK010000001">
    <property type="protein sequence ID" value="MBM7413521.1"/>
    <property type="molecule type" value="Genomic_DNA"/>
</dbReference>
<dbReference type="PRINTS" id="PR00469">
    <property type="entry name" value="PNDRDTASEII"/>
</dbReference>
<dbReference type="Proteomes" id="UP000703038">
    <property type="component" value="Unassembled WGS sequence"/>
</dbReference>
<dbReference type="InterPro" id="IPR029063">
    <property type="entry name" value="SAM-dependent_MTases_sf"/>
</dbReference>
<dbReference type="RefSeq" id="WP_204866181.1">
    <property type="nucleotide sequence ID" value="NZ_JAFBBK010000001.1"/>
</dbReference>
<evidence type="ECO:0000256" key="3">
    <source>
        <dbReference type="ARBA" id="ARBA00048132"/>
    </source>
</evidence>
<dbReference type="InterPro" id="IPR050097">
    <property type="entry name" value="Ferredoxin-NADP_redctase_2"/>
</dbReference>
<keyword evidence="7" id="KW-1185">Reference proteome</keyword>
<dbReference type="InterPro" id="IPR023753">
    <property type="entry name" value="FAD/NAD-binding_dom"/>
</dbReference>
<reference evidence="6 7" key="1">
    <citation type="submission" date="2021-01" db="EMBL/GenBank/DDBJ databases">
        <title>Genomics of switchgrass bacterial isolates.</title>
        <authorList>
            <person name="Shade A."/>
        </authorList>
    </citation>
    <scope>NUCLEOTIDE SEQUENCE [LARGE SCALE GENOMIC DNA]</scope>
    <source>
        <strain evidence="6 7">PvP111</strain>
    </source>
</reference>
<feature type="domain" description="Methyltransferase" evidence="5">
    <location>
        <begin position="367"/>
        <end position="454"/>
    </location>
</feature>
<dbReference type="PANTHER" id="PTHR48105">
    <property type="entry name" value="THIOREDOXIN REDUCTASE 1-RELATED-RELATED"/>
    <property type="match status" value="1"/>
</dbReference>
<gene>
    <name evidence="6" type="ORF">JOE42_000254</name>
</gene>
<dbReference type="Pfam" id="PF13649">
    <property type="entry name" value="Methyltransf_25"/>
    <property type="match status" value="1"/>
</dbReference>
<name>A0ABS2KQF5_9NOCA</name>
<dbReference type="SUPFAM" id="SSF53335">
    <property type="entry name" value="S-adenosyl-L-methionine-dependent methyltransferases"/>
    <property type="match status" value="1"/>
</dbReference>
<evidence type="ECO:0000313" key="7">
    <source>
        <dbReference type="Proteomes" id="UP000703038"/>
    </source>
</evidence>